<evidence type="ECO:0000313" key="4">
    <source>
        <dbReference type="EMBL" id="GMI30357.1"/>
    </source>
</evidence>
<comment type="caution">
    <text evidence="4">The sequence shown here is derived from an EMBL/GenBank/DDBJ whole genome shotgun (WGS) entry which is preliminary data.</text>
</comment>
<protein>
    <recommendedName>
        <fullName evidence="3">RyR/IP3R Homology associated domain-containing protein</fullName>
    </recommendedName>
</protein>
<dbReference type="EMBL" id="BRYB01001650">
    <property type="protein sequence ID" value="GMI30357.1"/>
    <property type="molecule type" value="Genomic_DNA"/>
</dbReference>
<keyword evidence="2" id="KW-1133">Transmembrane helix</keyword>
<evidence type="ECO:0000256" key="2">
    <source>
        <dbReference type="SAM" id="Phobius"/>
    </source>
</evidence>
<feature type="region of interest" description="Disordered" evidence="1">
    <location>
        <begin position="1048"/>
        <end position="1088"/>
    </location>
</feature>
<feature type="compositionally biased region" description="Acidic residues" evidence="1">
    <location>
        <begin position="448"/>
        <end position="457"/>
    </location>
</feature>
<gene>
    <name evidence="4" type="ORF">TeGR_g2262</name>
</gene>
<feature type="compositionally biased region" description="Acidic residues" evidence="1">
    <location>
        <begin position="396"/>
        <end position="410"/>
    </location>
</feature>
<dbReference type="InterPro" id="IPR013662">
    <property type="entry name" value="RIH_assoc-dom"/>
</dbReference>
<dbReference type="Proteomes" id="UP001165060">
    <property type="component" value="Unassembled WGS sequence"/>
</dbReference>
<dbReference type="InterPro" id="IPR015925">
    <property type="entry name" value="Ryanodine_IP3_receptor"/>
</dbReference>
<accession>A0ABQ6MR15</accession>
<feature type="transmembrane region" description="Helical" evidence="2">
    <location>
        <begin position="1335"/>
        <end position="1355"/>
    </location>
</feature>
<feature type="compositionally biased region" description="Acidic residues" evidence="1">
    <location>
        <begin position="295"/>
        <end position="304"/>
    </location>
</feature>
<evidence type="ECO:0000313" key="5">
    <source>
        <dbReference type="Proteomes" id="UP001165060"/>
    </source>
</evidence>
<sequence length="1726" mass="195192">MRILVRFDPTQSTKVFRLFREFTSFGAKSNFTRKEIATTKILSCNGIHARCLELVEKSKDGGSLRASDVQKLVPLLQVHSLSLLLIGEIVKGRSVENEVQAQELISKGFLIKVITDAEEIGSSLPMFNGFKNAAARCMMGAFFTTSIPIAGLNSRQDLPGMFTSLANELGKFTEDEDREDGAETAGAVIEGDFNFFNDRTGNDEDQDALADHFDRTARIASRFWVYNGILPLTISFFAPDGLWDPRDATQPMRDAQATIIKAVTELYENEKTEGGDHAAIWQRVERDLDLESDELEAEVGEGEGGEGGGARFEDNVSAFRPGHAKTSRYSEAVNANLKVIISAAVKSKSNLQTAFEKFMAGMDASSVSLEDVFYVDELKMAEALLKDAYFDEIENDEEGLPEPGGGEEDEKGASDSASQDAPGAISSQTSSAGDSSEKTSQLRQANLQDEDFEDEEDAVSFDHIADRMIRYIDGVLHEEMRLGRPMMPKQLQICRSILSLFQRTLQNFMGNIGALKICANIVAVVNDSSLVEEALKLAYWLVKYGNDAIQTRFIKYVHKDVEDSTAFFAKLDHIFEMASEKIRPSTKKTDCDEYALLLRVIPFLKELTEGHRKELQVCIAEQKVGGSATEGSGGGGGDAMARTSFNILKRACNFILAITADEIEFSKYCDTDMVILVTEILNFLIEVTQGPCRENQDTLVNAGIVMGMQRLLMSQLREEKKVWEMTLLGDVITNENMDKKTNPSGIANLILVFKKMKELSVKLLLSLREGREDNEVEHAILNDLSTQVLELRLSRLYSRWTTLKERGLTSEESRHPMLENLAFKTYMVEEAWLDEGFDIMSLFHYLSEVNPSVMHTENASLITQQVFKDSHFFALESYQSNLKMETEFLACMCNDLAIFSKERNKRKEWEKKFIKSGKKGEMPGNWEADRKVWRGEKFTNAMQMLKEDATKPLEVGKVRAQQNNQGSIMDMLKGRFDSSLIVSAGLGFEVSVRRKSMDMTGIKESNDDFTGSAMVCEEALKFVAVLDQEWSRCKTEFDDSSFVWMGKEKKAERGGGGSGGVMELQKEKKQEKLERQRSKRVQKERTRRSSKLVKIEAADTKQEVMNDGLNVLDRLDRVASSLTDACVHKMGSLSAVPEKDLKNVRIKSLTIVKLRLQALMIQSVFRCIGYARQYVMHLKMNRSQRIAVKIDNELKGIEKLFTRHTLNKTYMEIIDSFKDFFPLVKKFVRAAHPVAEHIRSFHYFNSNLLSIEVTNEKHLIEKVYFRTPRICDEKKETDMVEFRRTLKLESHGSDTVNFKAFIEDAEALYYQLKHRAKLSTKMRTLSKHDKKYKDIQLYMIYCIFIVAILSIRSFGNWTCCRPFDVDDPFRMTSDFEVVDVESTPDPEYPFQDARSEHFGASKFYEAYPFCWDEATNTPKFTQKDCTEVGEVGGSGRKNLMLQEYNYTKTWHQTFVVVLLATVAVLNGLLAVIHAMTKYSVTLDALHRGTFVQTKIDDWARKYYAMEPGDALKQRTIFKSGTLAVAAAVKGIVFVLVITVIVTYTSWEWDSYAMVDEDDNQDNPLYDLVRVLSPRSFKNESKLTYSWTEEGGGQFGTGSQKYMGHAAILACFGTFILFKAVKHILIEVMLRYEGGLGVAEHLLTIKLTFLSHDFLTKFWTMVFAIASIWYPFFIPFLGVSIIESSPQLKVVMSSLSDVSGQLGVIGLLLIIVVYFFASLAFFFYRAE</sequence>
<feature type="transmembrane region" description="Helical" evidence="2">
    <location>
        <begin position="1601"/>
        <end position="1620"/>
    </location>
</feature>
<feature type="transmembrane region" description="Helical" evidence="2">
    <location>
        <begin position="1657"/>
        <end position="1681"/>
    </location>
</feature>
<name>A0ABQ6MR15_9STRA</name>
<proteinExistence type="predicted"/>
<evidence type="ECO:0000256" key="1">
    <source>
        <dbReference type="SAM" id="MobiDB-lite"/>
    </source>
</evidence>
<dbReference type="PANTHER" id="PTHR13715">
    <property type="entry name" value="RYANODINE RECEPTOR AND IP3 RECEPTOR"/>
    <property type="match status" value="1"/>
</dbReference>
<evidence type="ECO:0000259" key="3">
    <source>
        <dbReference type="Pfam" id="PF08454"/>
    </source>
</evidence>
<feature type="compositionally biased region" description="Polar residues" evidence="1">
    <location>
        <begin position="415"/>
        <end position="447"/>
    </location>
</feature>
<dbReference type="Pfam" id="PF08454">
    <property type="entry name" value="RIH_assoc"/>
    <property type="match status" value="1"/>
</dbReference>
<keyword evidence="2" id="KW-0812">Transmembrane</keyword>
<feature type="transmembrane region" description="Helical" evidence="2">
    <location>
        <begin position="1450"/>
        <end position="1472"/>
    </location>
</feature>
<keyword evidence="5" id="KW-1185">Reference proteome</keyword>
<reference evidence="4 5" key="1">
    <citation type="journal article" date="2023" name="Commun. Biol.">
        <title>Genome analysis of Parmales, the sister group of diatoms, reveals the evolutionary specialization of diatoms from phago-mixotrophs to photoautotrophs.</title>
        <authorList>
            <person name="Ban H."/>
            <person name="Sato S."/>
            <person name="Yoshikawa S."/>
            <person name="Yamada K."/>
            <person name="Nakamura Y."/>
            <person name="Ichinomiya M."/>
            <person name="Sato N."/>
            <person name="Blanc-Mathieu R."/>
            <person name="Endo H."/>
            <person name="Kuwata A."/>
            <person name="Ogata H."/>
        </authorList>
    </citation>
    <scope>NUCLEOTIDE SEQUENCE [LARGE SCALE GENOMIC DNA]</scope>
</reference>
<feature type="transmembrane region" description="Helical" evidence="2">
    <location>
        <begin position="1522"/>
        <end position="1546"/>
    </location>
</feature>
<feature type="transmembrane region" description="Helical" evidence="2">
    <location>
        <begin position="1701"/>
        <end position="1723"/>
    </location>
</feature>
<dbReference type="PANTHER" id="PTHR13715:SF99">
    <property type="entry name" value="INOSITOL 1,4,5-TRISPHOSPHATE RECEPTOR-LIKE PROTEIN A"/>
    <property type="match status" value="1"/>
</dbReference>
<feature type="domain" description="RyR/IP3R Homology associated" evidence="3">
    <location>
        <begin position="593"/>
        <end position="705"/>
    </location>
</feature>
<feature type="compositionally biased region" description="Basic and acidic residues" evidence="1">
    <location>
        <begin position="1064"/>
        <end position="1084"/>
    </location>
</feature>
<keyword evidence="2" id="KW-0472">Membrane</keyword>
<feature type="region of interest" description="Disordered" evidence="1">
    <location>
        <begin position="295"/>
        <end position="315"/>
    </location>
</feature>
<organism evidence="4 5">
    <name type="scientific">Tetraparma gracilis</name>
    <dbReference type="NCBI Taxonomy" id="2962635"/>
    <lineage>
        <taxon>Eukaryota</taxon>
        <taxon>Sar</taxon>
        <taxon>Stramenopiles</taxon>
        <taxon>Ochrophyta</taxon>
        <taxon>Bolidophyceae</taxon>
        <taxon>Parmales</taxon>
        <taxon>Triparmaceae</taxon>
        <taxon>Tetraparma</taxon>
    </lineage>
</organism>
<feature type="region of interest" description="Disordered" evidence="1">
    <location>
        <begin position="396"/>
        <end position="457"/>
    </location>
</feature>